<evidence type="ECO:0000313" key="2">
    <source>
        <dbReference type="Proteomes" id="UP000789366"/>
    </source>
</evidence>
<sequence length="75" mass="8747">MFSCKIPGLDSHKHWHQTLEIQNKASNKVENFMIQQQTTEKLNKLSAKNEYNNKLETPINQLSIGNELQTSKNKY</sequence>
<accession>A0ACA9P3A2</accession>
<keyword evidence="2" id="KW-1185">Reference proteome</keyword>
<protein>
    <submittedName>
        <fullName evidence="1">1258_t:CDS:1</fullName>
    </submittedName>
</protein>
<name>A0ACA9P3A2_9GLOM</name>
<organism evidence="1 2">
    <name type="scientific">Cetraspora pellucida</name>
    <dbReference type="NCBI Taxonomy" id="1433469"/>
    <lineage>
        <taxon>Eukaryota</taxon>
        <taxon>Fungi</taxon>
        <taxon>Fungi incertae sedis</taxon>
        <taxon>Mucoromycota</taxon>
        <taxon>Glomeromycotina</taxon>
        <taxon>Glomeromycetes</taxon>
        <taxon>Diversisporales</taxon>
        <taxon>Gigasporaceae</taxon>
        <taxon>Cetraspora</taxon>
    </lineage>
</organism>
<gene>
    <name evidence="1" type="ORF">SPELUC_LOCUS10718</name>
</gene>
<comment type="caution">
    <text evidence="1">The sequence shown here is derived from an EMBL/GenBank/DDBJ whole genome shotgun (WGS) entry which is preliminary data.</text>
</comment>
<reference evidence="1" key="1">
    <citation type="submission" date="2021-06" db="EMBL/GenBank/DDBJ databases">
        <authorList>
            <person name="Kallberg Y."/>
            <person name="Tangrot J."/>
            <person name="Rosling A."/>
        </authorList>
    </citation>
    <scope>NUCLEOTIDE SEQUENCE</scope>
    <source>
        <strain evidence="1">28 12/20/2015</strain>
    </source>
</reference>
<dbReference type="Proteomes" id="UP000789366">
    <property type="component" value="Unassembled WGS sequence"/>
</dbReference>
<dbReference type="EMBL" id="CAJVPW010020715">
    <property type="protein sequence ID" value="CAG8690366.1"/>
    <property type="molecule type" value="Genomic_DNA"/>
</dbReference>
<evidence type="ECO:0000313" key="1">
    <source>
        <dbReference type="EMBL" id="CAG8690366.1"/>
    </source>
</evidence>
<proteinExistence type="predicted"/>